<evidence type="ECO:0000259" key="2">
    <source>
        <dbReference type="Pfam" id="PF01764"/>
    </source>
</evidence>
<dbReference type="Gene3D" id="3.40.50.1820">
    <property type="entry name" value="alpha/beta hydrolase"/>
    <property type="match status" value="1"/>
</dbReference>
<dbReference type="SUPFAM" id="SSF53474">
    <property type="entry name" value="alpha/beta-Hydrolases"/>
    <property type="match status" value="1"/>
</dbReference>
<feature type="chain" id="PRO_5008889432" evidence="1">
    <location>
        <begin position="27"/>
        <end position="384"/>
    </location>
</feature>
<evidence type="ECO:0000256" key="1">
    <source>
        <dbReference type="SAM" id="SignalP"/>
    </source>
</evidence>
<reference evidence="3 4" key="1">
    <citation type="submission" date="2016-03" db="EMBL/GenBank/DDBJ databases">
        <title>Choanephora cucurbitarum.</title>
        <authorList>
            <person name="Min B."/>
            <person name="Park H."/>
            <person name="Park J.-H."/>
            <person name="Shin H.-D."/>
            <person name="Choi I.-G."/>
        </authorList>
    </citation>
    <scope>NUCLEOTIDE SEQUENCE [LARGE SCALE GENOMIC DNA]</scope>
    <source>
        <strain evidence="3 4">KUS-F28377</strain>
    </source>
</reference>
<comment type="caution">
    <text evidence="3">The sequence shown here is derived from an EMBL/GenBank/DDBJ whole genome shotgun (WGS) entry which is preliminary data.</text>
</comment>
<dbReference type="InParanoid" id="A0A1C7N244"/>
<accession>A0A1C7N244</accession>
<sequence length="384" mass="40980">MVSFTSITQSANVLLIASLFLGSTQAAPHSSKHHASVDNAHEVQLMSTIPEIITSRTKPAHVPNVNHDVESDAKKTNLEWYEKHGGSHNFSKRNTKTVAGMTMELPADAPPLEIMATTSSGDSVAATAAQVATFKKYAGIASTAYCNDVTGSKAWTCTQCKTAAPGGVVIASFNVGSDTAGFVMRSDADKTIYLAFRGSKTVSNWVTNLNFGLTTYTPVKNAKVHTGFYKAANSAINSYFPAIQSQLRSHPGYKVIVTGHSLGGALATLAGMELYQREKSLNSSNLSIYTVGSPRVGNPEFAYYVAATGLYASRSVNERDIVPHVPPSSFGFLHPGVEAWTKKAGDVRICTSTTESKKCSNSIVPFTSISDHLTYYGINEGGCK</sequence>
<dbReference type="Proteomes" id="UP000093000">
    <property type="component" value="Unassembled WGS sequence"/>
</dbReference>
<evidence type="ECO:0000313" key="3">
    <source>
        <dbReference type="EMBL" id="OBZ83173.1"/>
    </source>
</evidence>
<dbReference type="InterPro" id="IPR029058">
    <property type="entry name" value="AB_hydrolase_fold"/>
</dbReference>
<dbReference type="PANTHER" id="PTHR45856">
    <property type="entry name" value="ALPHA/BETA-HYDROLASES SUPERFAMILY PROTEIN"/>
    <property type="match status" value="1"/>
</dbReference>
<gene>
    <name evidence="3" type="primary">LIP_3</name>
    <name evidence="3" type="ORF">A0J61_08774</name>
</gene>
<dbReference type="Pfam" id="PF01764">
    <property type="entry name" value="Lipase_3"/>
    <property type="match status" value="1"/>
</dbReference>
<proteinExistence type="predicted"/>
<keyword evidence="1" id="KW-0732">Signal</keyword>
<dbReference type="EMBL" id="LUGH01000709">
    <property type="protein sequence ID" value="OBZ83173.1"/>
    <property type="molecule type" value="Genomic_DNA"/>
</dbReference>
<dbReference type="InterPro" id="IPR002921">
    <property type="entry name" value="Fungal_lipase-type"/>
</dbReference>
<dbReference type="PANTHER" id="PTHR45856:SF11">
    <property type="entry name" value="FUNGAL LIPASE-LIKE DOMAIN-CONTAINING PROTEIN"/>
    <property type="match status" value="1"/>
</dbReference>
<keyword evidence="4" id="KW-1185">Reference proteome</keyword>
<dbReference type="CDD" id="cd00519">
    <property type="entry name" value="Lipase_3"/>
    <property type="match status" value="1"/>
</dbReference>
<feature type="domain" description="Fungal lipase-type" evidence="2">
    <location>
        <begin position="193"/>
        <end position="328"/>
    </location>
</feature>
<name>A0A1C7N244_9FUNG</name>
<protein>
    <submittedName>
        <fullName evidence="3">Lipase</fullName>
    </submittedName>
</protein>
<dbReference type="InterPro" id="IPR051218">
    <property type="entry name" value="Sec_MonoDiacylglyc_Lipase"/>
</dbReference>
<feature type="signal peptide" evidence="1">
    <location>
        <begin position="1"/>
        <end position="26"/>
    </location>
</feature>
<evidence type="ECO:0000313" key="4">
    <source>
        <dbReference type="Proteomes" id="UP000093000"/>
    </source>
</evidence>
<dbReference type="OrthoDB" id="438440at2759"/>
<organism evidence="3 4">
    <name type="scientific">Choanephora cucurbitarum</name>
    <dbReference type="NCBI Taxonomy" id="101091"/>
    <lineage>
        <taxon>Eukaryota</taxon>
        <taxon>Fungi</taxon>
        <taxon>Fungi incertae sedis</taxon>
        <taxon>Mucoromycota</taxon>
        <taxon>Mucoromycotina</taxon>
        <taxon>Mucoromycetes</taxon>
        <taxon>Mucorales</taxon>
        <taxon>Mucorineae</taxon>
        <taxon>Choanephoraceae</taxon>
        <taxon>Choanephoroideae</taxon>
        <taxon>Choanephora</taxon>
    </lineage>
</organism>
<dbReference type="GO" id="GO:0006629">
    <property type="term" value="P:lipid metabolic process"/>
    <property type="evidence" value="ECO:0007669"/>
    <property type="project" value="InterPro"/>
</dbReference>
<dbReference type="AlphaFoldDB" id="A0A1C7N244"/>